<dbReference type="Pfam" id="PF13076">
    <property type="entry name" value="Fur_reg_FbpA"/>
    <property type="match status" value="1"/>
</dbReference>
<keyword evidence="2" id="KW-1185">Reference proteome</keyword>
<accession>A0ABS7K4S6</accession>
<dbReference type="RefSeq" id="WP_221873467.1">
    <property type="nucleotide sequence ID" value="NZ_JACWFH010000012.1"/>
</dbReference>
<dbReference type="Proteomes" id="UP000769780">
    <property type="component" value="Unassembled WGS sequence"/>
</dbReference>
<reference evidence="1 2" key="1">
    <citation type="submission" date="2020-07" db="EMBL/GenBank/DDBJ databases">
        <title>Fungal Genomes of the International Space Station.</title>
        <authorList>
            <person name="Seuylemezian A."/>
            <person name="Singh N.K."/>
            <person name="Wood J."/>
            <person name="Venkateswaran K."/>
        </authorList>
    </citation>
    <scope>NUCLEOTIDE SEQUENCE [LARGE SCALE GENOMIC DNA]</scope>
    <source>
        <strain evidence="1 2">PL-B2</strain>
    </source>
</reference>
<proteinExistence type="predicted"/>
<sequence length="60" mass="7142">MNHTLRYTVQIKKEKLINKMIQSGIFKKGNKHLYELSLTDLEEEYKNMERDNGTDSLPRT</sequence>
<protein>
    <submittedName>
        <fullName evidence="1">Fur-regulated basic protein FbpA</fullName>
    </submittedName>
</protein>
<evidence type="ECO:0000313" key="2">
    <source>
        <dbReference type="Proteomes" id="UP000769780"/>
    </source>
</evidence>
<dbReference type="EMBL" id="JACWFH010000012">
    <property type="protein sequence ID" value="MBY0097240.1"/>
    <property type="molecule type" value="Genomic_DNA"/>
</dbReference>
<dbReference type="InterPro" id="IPR025072">
    <property type="entry name" value="Fur_reg_FbpA"/>
</dbReference>
<name>A0ABS7K4S6_9BACI</name>
<evidence type="ECO:0000313" key="1">
    <source>
        <dbReference type="EMBL" id="MBY0097240.1"/>
    </source>
</evidence>
<organism evidence="1 2">
    <name type="scientific">Mesobacillus maritimus</name>
    <dbReference type="NCBI Taxonomy" id="1643336"/>
    <lineage>
        <taxon>Bacteria</taxon>
        <taxon>Bacillati</taxon>
        <taxon>Bacillota</taxon>
        <taxon>Bacilli</taxon>
        <taxon>Bacillales</taxon>
        <taxon>Bacillaceae</taxon>
        <taxon>Mesobacillus</taxon>
    </lineage>
</organism>
<comment type="caution">
    <text evidence="1">The sequence shown here is derived from an EMBL/GenBank/DDBJ whole genome shotgun (WGS) entry which is preliminary data.</text>
</comment>
<gene>
    <name evidence="1" type="primary">fbpA</name>
    <name evidence="1" type="ORF">H0185_10590</name>
</gene>